<evidence type="ECO:0000313" key="3">
    <source>
        <dbReference type="Proteomes" id="UP000218811"/>
    </source>
</evidence>
<keyword evidence="3" id="KW-1185">Reference proteome</keyword>
<feature type="compositionally biased region" description="Polar residues" evidence="1">
    <location>
        <begin position="42"/>
        <end position="52"/>
    </location>
</feature>
<feature type="compositionally biased region" description="Pro residues" evidence="1">
    <location>
        <begin position="250"/>
        <end position="262"/>
    </location>
</feature>
<dbReference type="Proteomes" id="UP000218811">
    <property type="component" value="Unassembled WGS sequence"/>
</dbReference>
<organism evidence="2 3">
    <name type="scientific">Wolfiporia cocos (strain MD-104)</name>
    <name type="common">Brown rot fungus</name>
    <dbReference type="NCBI Taxonomy" id="742152"/>
    <lineage>
        <taxon>Eukaryota</taxon>
        <taxon>Fungi</taxon>
        <taxon>Dikarya</taxon>
        <taxon>Basidiomycota</taxon>
        <taxon>Agaricomycotina</taxon>
        <taxon>Agaricomycetes</taxon>
        <taxon>Polyporales</taxon>
        <taxon>Phaeolaceae</taxon>
        <taxon>Wolfiporia</taxon>
    </lineage>
</organism>
<evidence type="ECO:0000256" key="1">
    <source>
        <dbReference type="SAM" id="MobiDB-lite"/>
    </source>
</evidence>
<dbReference type="EMBL" id="KB467900">
    <property type="protein sequence ID" value="PCH36992.1"/>
    <property type="molecule type" value="Genomic_DNA"/>
</dbReference>
<name>A0A2H3J414_WOLCO</name>
<proteinExistence type="predicted"/>
<gene>
    <name evidence="2" type="ORF">WOLCODRAFT_159510</name>
</gene>
<accession>A0A2H3J414</accession>
<evidence type="ECO:0000313" key="2">
    <source>
        <dbReference type="EMBL" id="PCH36992.1"/>
    </source>
</evidence>
<protein>
    <submittedName>
        <fullName evidence="2">Uncharacterized protein</fullName>
    </submittedName>
</protein>
<feature type="compositionally biased region" description="Basic residues" evidence="1">
    <location>
        <begin position="193"/>
        <end position="212"/>
    </location>
</feature>
<feature type="region of interest" description="Disordered" evidence="1">
    <location>
        <begin position="1"/>
        <end position="262"/>
    </location>
</feature>
<dbReference type="AlphaFoldDB" id="A0A2H3J414"/>
<feature type="compositionally biased region" description="Polar residues" evidence="1">
    <location>
        <begin position="139"/>
        <end position="153"/>
    </location>
</feature>
<reference evidence="2 3" key="1">
    <citation type="journal article" date="2012" name="Science">
        <title>The Paleozoic origin of enzymatic lignin decomposition reconstructed from 31 fungal genomes.</title>
        <authorList>
            <person name="Floudas D."/>
            <person name="Binder M."/>
            <person name="Riley R."/>
            <person name="Barry K."/>
            <person name="Blanchette R.A."/>
            <person name="Henrissat B."/>
            <person name="Martinez A.T."/>
            <person name="Otillar R."/>
            <person name="Spatafora J.W."/>
            <person name="Yadav J.S."/>
            <person name="Aerts A."/>
            <person name="Benoit I."/>
            <person name="Boyd A."/>
            <person name="Carlson A."/>
            <person name="Copeland A."/>
            <person name="Coutinho P.M."/>
            <person name="de Vries R.P."/>
            <person name="Ferreira P."/>
            <person name="Findley K."/>
            <person name="Foster B."/>
            <person name="Gaskell J."/>
            <person name="Glotzer D."/>
            <person name="Gorecki P."/>
            <person name="Heitman J."/>
            <person name="Hesse C."/>
            <person name="Hori C."/>
            <person name="Igarashi K."/>
            <person name="Jurgens J.A."/>
            <person name="Kallen N."/>
            <person name="Kersten P."/>
            <person name="Kohler A."/>
            <person name="Kuees U."/>
            <person name="Kumar T.K.A."/>
            <person name="Kuo A."/>
            <person name="LaButti K."/>
            <person name="Larrondo L.F."/>
            <person name="Lindquist E."/>
            <person name="Ling A."/>
            <person name="Lombard V."/>
            <person name="Lucas S."/>
            <person name="Lundell T."/>
            <person name="Martin R."/>
            <person name="McLaughlin D.J."/>
            <person name="Morgenstern I."/>
            <person name="Morin E."/>
            <person name="Murat C."/>
            <person name="Nagy L.G."/>
            <person name="Nolan M."/>
            <person name="Ohm R.A."/>
            <person name="Patyshakuliyeva A."/>
            <person name="Rokas A."/>
            <person name="Ruiz-Duenas F.J."/>
            <person name="Sabat G."/>
            <person name="Salamov A."/>
            <person name="Samejima M."/>
            <person name="Schmutz J."/>
            <person name="Slot J.C."/>
            <person name="St John F."/>
            <person name="Stenlid J."/>
            <person name="Sun H."/>
            <person name="Sun S."/>
            <person name="Syed K."/>
            <person name="Tsang A."/>
            <person name="Wiebenga A."/>
            <person name="Young D."/>
            <person name="Pisabarro A."/>
            <person name="Eastwood D.C."/>
            <person name="Martin F."/>
            <person name="Cullen D."/>
            <person name="Grigoriev I.V."/>
            <person name="Hibbett D.S."/>
        </authorList>
    </citation>
    <scope>NUCLEOTIDE SEQUENCE [LARGE SCALE GENOMIC DNA]</scope>
    <source>
        <strain evidence="2 3">MD-104</strain>
    </source>
</reference>
<feature type="compositionally biased region" description="Basic residues" evidence="1">
    <location>
        <begin position="56"/>
        <end position="65"/>
    </location>
</feature>
<sequence length="262" mass="28332">MRRSGAADPATSAGGPYNTALPQQPYGAQRGSLCETPKQRQRTLLGNSQTQDPRPGRSKTRRPLQRAKDIRRPTRTPPVPSGSDEGHSGQTDRASSGRPYGKGNRPSRSTPRTTGKALRRQGNPHRAPTSNGSAVCLNNRATSSACRANSGLRSQRRAAAQPPATGSRARPEGTRYPGGVPLTKPPAGTGNRHPLRRHGTVKDRGRHQHQARRQGLDAQVYRHKPPPQANVPRRQGATVAKATRYRHHSPPTPPPAPSIKTR</sequence>